<organism evidence="1 2">
    <name type="scientific">Cucurbita argyrosperma subsp. sororia</name>
    <dbReference type="NCBI Taxonomy" id="37648"/>
    <lineage>
        <taxon>Eukaryota</taxon>
        <taxon>Viridiplantae</taxon>
        <taxon>Streptophyta</taxon>
        <taxon>Embryophyta</taxon>
        <taxon>Tracheophyta</taxon>
        <taxon>Spermatophyta</taxon>
        <taxon>Magnoliopsida</taxon>
        <taxon>eudicotyledons</taxon>
        <taxon>Gunneridae</taxon>
        <taxon>Pentapetalae</taxon>
        <taxon>rosids</taxon>
        <taxon>fabids</taxon>
        <taxon>Cucurbitales</taxon>
        <taxon>Cucurbitaceae</taxon>
        <taxon>Cucurbiteae</taxon>
        <taxon>Cucurbita</taxon>
    </lineage>
</organism>
<dbReference type="AlphaFoldDB" id="A0AAV6NSC8"/>
<sequence>MQSKKIGKLRIQRWEKDGSIEGGGFGGFEFVERQTMVAVEARDSEERVEERGTWLFDSSSLVGEEAAELLDHFFLFLFRSPGHSPNRTTKLASGRGAAQRVGGVRIAAVEENAGN</sequence>
<dbReference type="Proteomes" id="UP000685013">
    <property type="component" value="Chromosome 4"/>
</dbReference>
<proteinExistence type="predicted"/>
<keyword evidence="2" id="KW-1185">Reference proteome</keyword>
<protein>
    <submittedName>
        <fullName evidence="1">Uncharacterized protein</fullName>
    </submittedName>
</protein>
<comment type="caution">
    <text evidence="1">The sequence shown here is derived from an EMBL/GenBank/DDBJ whole genome shotgun (WGS) entry which is preliminary data.</text>
</comment>
<evidence type="ECO:0000313" key="2">
    <source>
        <dbReference type="Proteomes" id="UP000685013"/>
    </source>
</evidence>
<dbReference type="EMBL" id="JAGKQH010000004">
    <property type="protein sequence ID" value="KAG6601267.1"/>
    <property type="molecule type" value="Genomic_DNA"/>
</dbReference>
<accession>A0AAV6NSC8</accession>
<evidence type="ECO:0000313" key="1">
    <source>
        <dbReference type="EMBL" id="KAG6601267.1"/>
    </source>
</evidence>
<feature type="non-terminal residue" evidence="1">
    <location>
        <position position="1"/>
    </location>
</feature>
<name>A0AAV6NSC8_9ROSI</name>
<reference evidence="1 2" key="1">
    <citation type="journal article" date="2021" name="Hortic Res">
        <title>The domestication of Cucurbita argyrosperma as revealed by the genome of its wild relative.</title>
        <authorList>
            <person name="Barrera-Redondo J."/>
            <person name="Sanchez-de la Vega G."/>
            <person name="Aguirre-Liguori J.A."/>
            <person name="Castellanos-Morales G."/>
            <person name="Gutierrez-Guerrero Y.T."/>
            <person name="Aguirre-Dugua X."/>
            <person name="Aguirre-Planter E."/>
            <person name="Tenaillon M.I."/>
            <person name="Lira-Saade R."/>
            <person name="Eguiarte L.E."/>
        </authorList>
    </citation>
    <scope>NUCLEOTIDE SEQUENCE [LARGE SCALE GENOMIC DNA]</scope>
    <source>
        <strain evidence="1">JBR-2021</strain>
    </source>
</reference>
<gene>
    <name evidence="1" type="ORF">SDJN03_06500</name>
</gene>